<dbReference type="AlphaFoldDB" id="A0A5N6T376"/>
<feature type="compositionally biased region" description="Polar residues" evidence="1">
    <location>
        <begin position="1"/>
        <end position="10"/>
    </location>
</feature>
<feature type="compositionally biased region" description="Low complexity" evidence="1">
    <location>
        <begin position="40"/>
        <end position="55"/>
    </location>
</feature>
<evidence type="ECO:0000313" key="3">
    <source>
        <dbReference type="Proteomes" id="UP000325672"/>
    </source>
</evidence>
<sequence length="287" mass="31085">MSPTNSTQGRHAQPRHGDTPVIQPNHSSSISTSKETENRSCSGSGQPGPSSGSSCIMRAATLEHGGPVSAKSLLHHDSQQAQEHTAEHQRTTPRKSIVDPNGSPRLLLHTENKLMISDGTVHCEGQPGQLTQDENQSPVGSIDDESVYDGGIEESFVEVSNARDMLVPTVCGESSGVRIEDLFAQGPSLSRGCEGQTKSVRRDLFRAASAPHRQHRRIDVADRGPYQSPSQGELASIDSSRNTAITSSTRGKNFKQTKGDTTLQTLQTYTQGMLLDSRKVRQILHDR</sequence>
<feature type="compositionally biased region" description="Polar residues" evidence="1">
    <location>
        <begin position="22"/>
        <end position="33"/>
    </location>
</feature>
<dbReference type="GeneID" id="43648407"/>
<name>A0A5N6T376_ASPPS</name>
<feature type="compositionally biased region" description="Basic and acidic residues" evidence="1">
    <location>
        <begin position="74"/>
        <end position="90"/>
    </location>
</feature>
<dbReference type="OrthoDB" id="5374844at2759"/>
<feature type="region of interest" description="Disordered" evidence="1">
    <location>
        <begin position="74"/>
        <end position="105"/>
    </location>
</feature>
<dbReference type="EMBL" id="ML743560">
    <property type="protein sequence ID" value="KAE8140758.1"/>
    <property type="molecule type" value="Genomic_DNA"/>
</dbReference>
<dbReference type="Proteomes" id="UP000325672">
    <property type="component" value="Unassembled WGS sequence"/>
</dbReference>
<protein>
    <submittedName>
        <fullName evidence="2">Uncharacterized protein</fullName>
    </submittedName>
</protein>
<proteinExistence type="predicted"/>
<keyword evidence="3" id="KW-1185">Reference proteome</keyword>
<evidence type="ECO:0000256" key="1">
    <source>
        <dbReference type="SAM" id="MobiDB-lite"/>
    </source>
</evidence>
<gene>
    <name evidence="2" type="ORF">BDV38DRAFT_9624</name>
</gene>
<dbReference type="RefSeq" id="XP_031916821.1">
    <property type="nucleotide sequence ID" value="XM_032064197.1"/>
</dbReference>
<feature type="compositionally biased region" description="Polar residues" evidence="1">
    <location>
        <begin position="227"/>
        <end position="258"/>
    </location>
</feature>
<feature type="region of interest" description="Disordered" evidence="1">
    <location>
        <begin position="1"/>
        <end position="55"/>
    </location>
</feature>
<feature type="region of interest" description="Disordered" evidence="1">
    <location>
        <begin position="208"/>
        <end position="258"/>
    </location>
</feature>
<organism evidence="2 3">
    <name type="scientific">Aspergillus pseudotamarii</name>
    <dbReference type="NCBI Taxonomy" id="132259"/>
    <lineage>
        <taxon>Eukaryota</taxon>
        <taxon>Fungi</taxon>
        <taxon>Dikarya</taxon>
        <taxon>Ascomycota</taxon>
        <taxon>Pezizomycotina</taxon>
        <taxon>Eurotiomycetes</taxon>
        <taxon>Eurotiomycetidae</taxon>
        <taxon>Eurotiales</taxon>
        <taxon>Aspergillaceae</taxon>
        <taxon>Aspergillus</taxon>
        <taxon>Aspergillus subgen. Circumdati</taxon>
    </lineage>
</organism>
<accession>A0A5N6T376</accession>
<reference evidence="2 3" key="1">
    <citation type="submission" date="2019-04" db="EMBL/GenBank/DDBJ databases">
        <title>Friends and foes A comparative genomics study of 23 Aspergillus species from section Flavi.</title>
        <authorList>
            <consortium name="DOE Joint Genome Institute"/>
            <person name="Kjaerbolling I."/>
            <person name="Vesth T."/>
            <person name="Frisvad J.C."/>
            <person name="Nybo J.L."/>
            <person name="Theobald S."/>
            <person name="Kildgaard S."/>
            <person name="Isbrandt T."/>
            <person name="Kuo A."/>
            <person name="Sato A."/>
            <person name="Lyhne E.K."/>
            <person name="Kogle M.E."/>
            <person name="Wiebenga A."/>
            <person name="Kun R.S."/>
            <person name="Lubbers R.J."/>
            <person name="Makela M.R."/>
            <person name="Barry K."/>
            <person name="Chovatia M."/>
            <person name="Clum A."/>
            <person name="Daum C."/>
            <person name="Haridas S."/>
            <person name="He G."/>
            <person name="LaButti K."/>
            <person name="Lipzen A."/>
            <person name="Mondo S."/>
            <person name="Riley R."/>
            <person name="Salamov A."/>
            <person name="Simmons B.A."/>
            <person name="Magnuson J.K."/>
            <person name="Henrissat B."/>
            <person name="Mortensen U.H."/>
            <person name="Larsen T.O."/>
            <person name="Devries R.P."/>
            <person name="Grigoriev I.V."/>
            <person name="Machida M."/>
            <person name="Baker S.E."/>
            <person name="Andersen M.R."/>
        </authorList>
    </citation>
    <scope>NUCLEOTIDE SEQUENCE [LARGE SCALE GENOMIC DNA]</scope>
    <source>
        <strain evidence="2 3">CBS 117625</strain>
    </source>
</reference>
<evidence type="ECO:0000313" key="2">
    <source>
        <dbReference type="EMBL" id="KAE8140758.1"/>
    </source>
</evidence>